<evidence type="ECO:0000313" key="2">
    <source>
        <dbReference type="EMBL" id="MFC6647495.1"/>
    </source>
</evidence>
<dbReference type="CDD" id="cd05379">
    <property type="entry name" value="CAP_bacterial"/>
    <property type="match status" value="1"/>
</dbReference>
<dbReference type="Pfam" id="PF00188">
    <property type="entry name" value="CAP"/>
    <property type="match status" value="1"/>
</dbReference>
<name>A0ABW1ZGH4_9BACT</name>
<keyword evidence="3" id="KW-1185">Reference proteome</keyword>
<evidence type="ECO:0000313" key="3">
    <source>
        <dbReference type="Proteomes" id="UP001596391"/>
    </source>
</evidence>
<comment type="caution">
    <text evidence="2">The sequence shown here is derived from an EMBL/GenBank/DDBJ whole genome shotgun (WGS) entry which is preliminary data.</text>
</comment>
<dbReference type="Gene3D" id="3.40.33.10">
    <property type="entry name" value="CAP"/>
    <property type="match status" value="1"/>
</dbReference>
<protein>
    <submittedName>
        <fullName evidence="2">CAP domain-containing protein</fullName>
    </submittedName>
</protein>
<gene>
    <name evidence="2" type="ORF">ACFQBQ_18350</name>
</gene>
<dbReference type="RefSeq" id="WP_263370611.1">
    <property type="nucleotide sequence ID" value="NZ_JAGSYD010000002.1"/>
</dbReference>
<dbReference type="PANTHER" id="PTHR31157">
    <property type="entry name" value="SCP DOMAIN-CONTAINING PROTEIN"/>
    <property type="match status" value="1"/>
</dbReference>
<dbReference type="SUPFAM" id="SSF55797">
    <property type="entry name" value="PR-1-like"/>
    <property type="match status" value="1"/>
</dbReference>
<dbReference type="InterPro" id="IPR035940">
    <property type="entry name" value="CAP_sf"/>
</dbReference>
<dbReference type="PANTHER" id="PTHR31157:SF1">
    <property type="entry name" value="SCP DOMAIN-CONTAINING PROTEIN"/>
    <property type="match status" value="1"/>
</dbReference>
<feature type="domain" description="SCP" evidence="1">
    <location>
        <begin position="20"/>
        <end position="120"/>
    </location>
</feature>
<reference evidence="3" key="1">
    <citation type="journal article" date="2019" name="Int. J. Syst. Evol. Microbiol.">
        <title>The Global Catalogue of Microorganisms (GCM) 10K type strain sequencing project: providing services to taxonomists for standard genome sequencing and annotation.</title>
        <authorList>
            <consortium name="The Broad Institute Genomics Platform"/>
            <consortium name="The Broad Institute Genome Sequencing Center for Infectious Disease"/>
            <person name="Wu L."/>
            <person name="Ma J."/>
        </authorList>
    </citation>
    <scope>NUCLEOTIDE SEQUENCE [LARGE SCALE GENOMIC DNA]</scope>
    <source>
        <strain evidence="3">CGMCC 1.16026</strain>
    </source>
</reference>
<dbReference type="InterPro" id="IPR014044">
    <property type="entry name" value="CAP_dom"/>
</dbReference>
<proteinExistence type="predicted"/>
<sequence>MSWASVCAAQGTVSERYLFAAVNAERIQRGLPELRWDDQLYRAAEMHARQMAEHRAISHQFTGESDLAARGQLVGAHFSTIAENVAMAPTAVRIHDAWMNSPHHRDNILDRTVDSVAIRVLARDGELYAVEDFDRSVAGLSLDEQEQQVGALVHHWAPGMLMADDATDARATCARESGYVGDRMPWFVMRFTSSNLTQLPEQLTSKLKTGKYKQAAIGACAARGNGAFTAFQVAVLLYP</sequence>
<dbReference type="EMBL" id="JBHSWI010000001">
    <property type="protein sequence ID" value="MFC6647495.1"/>
    <property type="molecule type" value="Genomic_DNA"/>
</dbReference>
<organism evidence="2 3">
    <name type="scientific">Granulicella cerasi</name>
    <dbReference type="NCBI Taxonomy" id="741063"/>
    <lineage>
        <taxon>Bacteria</taxon>
        <taxon>Pseudomonadati</taxon>
        <taxon>Acidobacteriota</taxon>
        <taxon>Terriglobia</taxon>
        <taxon>Terriglobales</taxon>
        <taxon>Acidobacteriaceae</taxon>
        <taxon>Granulicella</taxon>
    </lineage>
</organism>
<dbReference type="Proteomes" id="UP001596391">
    <property type="component" value="Unassembled WGS sequence"/>
</dbReference>
<accession>A0ABW1ZGH4</accession>
<evidence type="ECO:0000259" key="1">
    <source>
        <dbReference type="Pfam" id="PF00188"/>
    </source>
</evidence>